<dbReference type="AlphaFoldDB" id="A0A1G7C0E5"/>
<reference evidence="3" key="1">
    <citation type="submission" date="2016-10" db="EMBL/GenBank/DDBJ databases">
        <authorList>
            <person name="Varghese N."/>
            <person name="Submissions S."/>
        </authorList>
    </citation>
    <scope>NUCLEOTIDE SEQUENCE [LARGE SCALE GENOMIC DNA]</scope>
    <source>
        <strain evidence="3">CGMCC 1.9108</strain>
    </source>
</reference>
<name>A0A1G7C0E5_9RHOB</name>
<gene>
    <name evidence="2" type="ORF">SAMN04488239_11734</name>
</gene>
<dbReference type="EMBL" id="FMZV01000017">
    <property type="protein sequence ID" value="SDE31905.1"/>
    <property type="molecule type" value="Genomic_DNA"/>
</dbReference>
<organism evidence="2 3">
    <name type="scientific">Ruegeria marina</name>
    <dbReference type="NCBI Taxonomy" id="639004"/>
    <lineage>
        <taxon>Bacteria</taxon>
        <taxon>Pseudomonadati</taxon>
        <taxon>Pseudomonadota</taxon>
        <taxon>Alphaproteobacteria</taxon>
        <taxon>Rhodobacterales</taxon>
        <taxon>Roseobacteraceae</taxon>
        <taxon>Ruegeria</taxon>
    </lineage>
</organism>
<evidence type="ECO:0000313" key="2">
    <source>
        <dbReference type="EMBL" id="SDE31905.1"/>
    </source>
</evidence>
<feature type="domain" description="SnoaL-like" evidence="1">
    <location>
        <begin position="16"/>
        <end position="64"/>
    </location>
</feature>
<dbReference type="STRING" id="639004.SAMN04488239_11734"/>
<dbReference type="RefSeq" id="WP_143028605.1">
    <property type="nucleotide sequence ID" value="NZ_FMZV01000017.1"/>
</dbReference>
<evidence type="ECO:0000259" key="1">
    <source>
        <dbReference type="Pfam" id="PF13474"/>
    </source>
</evidence>
<sequence length="65" mass="7190">MAGMSDVVRASPELAAIVERWINAYGNGDGETVEHLFSEETALSYFGSAEGEYWRDDALRRSFAS</sequence>
<evidence type="ECO:0000313" key="3">
    <source>
        <dbReference type="Proteomes" id="UP000199628"/>
    </source>
</evidence>
<protein>
    <submittedName>
        <fullName evidence="2">SnoaL-like domain-containing protein</fullName>
    </submittedName>
</protein>
<dbReference type="InterPro" id="IPR037401">
    <property type="entry name" value="SnoaL-like"/>
</dbReference>
<dbReference type="Proteomes" id="UP000199628">
    <property type="component" value="Unassembled WGS sequence"/>
</dbReference>
<proteinExistence type="predicted"/>
<dbReference type="SUPFAM" id="SSF54427">
    <property type="entry name" value="NTF2-like"/>
    <property type="match status" value="1"/>
</dbReference>
<keyword evidence="3" id="KW-1185">Reference proteome</keyword>
<dbReference type="InterPro" id="IPR032710">
    <property type="entry name" value="NTF2-like_dom_sf"/>
</dbReference>
<accession>A0A1G7C0E5</accession>
<dbReference type="Pfam" id="PF13474">
    <property type="entry name" value="SnoaL_3"/>
    <property type="match status" value="1"/>
</dbReference>